<gene>
    <name evidence="2" type="ORF">GB992_07205</name>
</gene>
<evidence type="ECO:0000313" key="2">
    <source>
        <dbReference type="EMBL" id="MYV05630.1"/>
    </source>
</evidence>
<dbReference type="EMBL" id="WEZT01000013">
    <property type="protein sequence ID" value="MYV05630.1"/>
    <property type="molecule type" value="Genomic_DNA"/>
</dbReference>
<name>A0A7C9NB12_9LACO</name>
<dbReference type="AlphaFoldDB" id="A0A7C9NB12"/>
<keyword evidence="1" id="KW-0472">Membrane</keyword>
<proteinExistence type="predicted"/>
<sequence>MTYNNATDELKEKNWNLPLIGTLAVAFIGTVALGILIVSVPEIGAVLLKAMGSLMALASA</sequence>
<accession>A0A7C9NB12</accession>
<keyword evidence="1" id="KW-0812">Transmembrane</keyword>
<reference evidence="2 3" key="1">
    <citation type="journal article" date="2019" name="Appl. Environ. Microbiol.">
        <title>Genetic determinants of hydroxycinnamic acid metabolism in heterofermentative lactobacilli.</title>
        <authorList>
            <person name="Gaur G."/>
            <person name="Oh J.H."/>
            <person name="Filannino P."/>
            <person name="Gobbetti M."/>
            <person name="van Pijkeren J.P."/>
            <person name="Ganzle M.G."/>
        </authorList>
    </citation>
    <scope>NUCLEOTIDE SEQUENCE [LARGE SCALE GENOMIC DNA]</scope>
    <source>
        <strain evidence="2 3">FUA3583</strain>
    </source>
</reference>
<dbReference type="Proteomes" id="UP000480570">
    <property type="component" value="Unassembled WGS sequence"/>
</dbReference>
<evidence type="ECO:0000256" key="1">
    <source>
        <dbReference type="SAM" id="Phobius"/>
    </source>
</evidence>
<keyword evidence="1" id="KW-1133">Transmembrane helix</keyword>
<feature type="transmembrane region" description="Helical" evidence="1">
    <location>
        <begin position="20"/>
        <end position="48"/>
    </location>
</feature>
<comment type="caution">
    <text evidence="2">The sequence shown here is derived from an EMBL/GenBank/DDBJ whole genome shotgun (WGS) entry which is preliminary data.</text>
</comment>
<organism evidence="2 3">
    <name type="scientific">Furfurilactobacillus rossiae</name>
    <dbReference type="NCBI Taxonomy" id="231049"/>
    <lineage>
        <taxon>Bacteria</taxon>
        <taxon>Bacillati</taxon>
        <taxon>Bacillota</taxon>
        <taxon>Bacilli</taxon>
        <taxon>Lactobacillales</taxon>
        <taxon>Lactobacillaceae</taxon>
        <taxon>Furfurilactobacillus</taxon>
    </lineage>
</organism>
<evidence type="ECO:0000313" key="3">
    <source>
        <dbReference type="Proteomes" id="UP000480570"/>
    </source>
</evidence>
<dbReference type="RefSeq" id="WP_161001811.1">
    <property type="nucleotide sequence ID" value="NZ_CP185253.1"/>
</dbReference>
<protein>
    <submittedName>
        <fullName evidence="2">Uncharacterized protein</fullName>
    </submittedName>
</protein>